<gene>
    <name evidence="7" type="ORF">MAR_026137</name>
</gene>
<dbReference type="InterPro" id="IPR029008">
    <property type="entry name" value="EMC6-like"/>
</dbReference>
<keyword evidence="5" id="KW-1133">Transmembrane helix</keyword>
<accession>A0ABY7ES39</accession>
<organism evidence="7 8">
    <name type="scientific">Mya arenaria</name>
    <name type="common">Soft-shell clam</name>
    <dbReference type="NCBI Taxonomy" id="6604"/>
    <lineage>
        <taxon>Eukaryota</taxon>
        <taxon>Metazoa</taxon>
        <taxon>Spiralia</taxon>
        <taxon>Lophotrochozoa</taxon>
        <taxon>Mollusca</taxon>
        <taxon>Bivalvia</taxon>
        <taxon>Autobranchia</taxon>
        <taxon>Heteroconchia</taxon>
        <taxon>Euheterodonta</taxon>
        <taxon>Imparidentia</taxon>
        <taxon>Neoheterodontei</taxon>
        <taxon>Myida</taxon>
        <taxon>Myoidea</taxon>
        <taxon>Myidae</taxon>
        <taxon>Mya</taxon>
    </lineage>
</organism>
<name>A0ABY7ES39_MYAAR</name>
<keyword evidence="6" id="KW-0472">Membrane</keyword>
<evidence type="ECO:0000256" key="6">
    <source>
        <dbReference type="ARBA" id="ARBA00023136"/>
    </source>
</evidence>
<keyword evidence="3" id="KW-0812">Transmembrane</keyword>
<evidence type="ECO:0000256" key="1">
    <source>
        <dbReference type="ARBA" id="ARBA00004477"/>
    </source>
</evidence>
<dbReference type="InterPro" id="IPR016187">
    <property type="entry name" value="CTDL_fold"/>
</dbReference>
<dbReference type="CDD" id="cd00037">
    <property type="entry name" value="CLECT"/>
    <property type="match status" value="1"/>
</dbReference>
<evidence type="ECO:0000313" key="7">
    <source>
        <dbReference type="EMBL" id="WAR11957.1"/>
    </source>
</evidence>
<proteinExistence type="inferred from homology"/>
<dbReference type="Proteomes" id="UP001164746">
    <property type="component" value="Chromosome 8"/>
</dbReference>
<keyword evidence="8" id="KW-1185">Reference proteome</keyword>
<feature type="non-terminal residue" evidence="7">
    <location>
        <position position="139"/>
    </location>
</feature>
<dbReference type="EMBL" id="CP111019">
    <property type="protein sequence ID" value="WAR11957.1"/>
    <property type="molecule type" value="Genomic_DNA"/>
</dbReference>
<evidence type="ECO:0000256" key="2">
    <source>
        <dbReference type="ARBA" id="ARBA00009436"/>
    </source>
</evidence>
<evidence type="ECO:0000313" key="8">
    <source>
        <dbReference type="Proteomes" id="UP001164746"/>
    </source>
</evidence>
<evidence type="ECO:0000256" key="4">
    <source>
        <dbReference type="ARBA" id="ARBA00022824"/>
    </source>
</evidence>
<evidence type="ECO:0000256" key="3">
    <source>
        <dbReference type="ARBA" id="ARBA00022692"/>
    </source>
</evidence>
<comment type="similarity">
    <text evidence="2">Belongs to the EMC6 family.</text>
</comment>
<evidence type="ECO:0000256" key="5">
    <source>
        <dbReference type="ARBA" id="ARBA00022989"/>
    </source>
</evidence>
<dbReference type="Gene3D" id="3.10.100.10">
    <property type="entry name" value="Mannose-Binding Protein A, subunit A"/>
    <property type="match status" value="1"/>
</dbReference>
<sequence>PPAYCDTSDGYTLLTSSNWEFSSTQLCVKLHQTTLEFVDAMSYCERENATLVVLDTQAKYDLMSTVVRKRNTEKSVEPVGPTVAETFSRALTSEAKWTDKVDEEEYGGLSEILKEGLMTSFSSFLVLWILIYSSLHAET</sequence>
<reference evidence="7" key="1">
    <citation type="submission" date="2022-11" db="EMBL/GenBank/DDBJ databases">
        <title>Centuries of genome instability and evolution in soft-shell clam transmissible cancer (bioRxiv).</title>
        <authorList>
            <person name="Hart S.F.M."/>
            <person name="Yonemitsu M.A."/>
            <person name="Giersch R.M."/>
            <person name="Beal B.F."/>
            <person name="Arriagada G."/>
            <person name="Davis B.W."/>
            <person name="Ostrander E.A."/>
            <person name="Goff S.P."/>
            <person name="Metzger M.J."/>
        </authorList>
    </citation>
    <scope>NUCLEOTIDE SEQUENCE</scope>
    <source>
        <strain evidence="7">MELC-2E11</strain>
        <tissue evidence="7">Siphon/mantle</tissue>
    </source>
</reference>
<keyword evidence="4" id="KW-0256">Endoplasmic reticulum</keyword>
<protein>
    <submittedName>
        <fullName evidence="7">RCAF1-like protein</fullName>
    </submittedName>
</protein>
<dbReference type="SUPFAM" id="SSF56436">
    <property type="entry name" value="C-type lectin-like"/>
    <property type="match status" value="1"/>
</dbReference>
<comment type="subcellular location">
    <subcellularLocation>
        <location evidence="1">Endoplasmic reticulum membrane</location>
        <topology evidence="1">Multi-pass membrane protein</topology>
    </subcellularLocation>
</comment>
<dbReference type="InterPro" id="IPR016186">
    <property type="entry name" value="C-type_lectin-like/link_sf"/>
</dbReference>
<dbReference type="Pfam" id="PF07019">
    <property type="entry name" value="EMC6"/>
    <property type="match status" value="1"/>
</dbReference>